<dbReference type="EMBL" id="BJXC01000003">
    <property type="protein sequence ID" value="GEM50884.1"/>
    <property type="molecule type" value="Genomic_DNA"/>
</dbReference>
<name>A0A511NDJ1_9FLAO</name>
<comment type="caution">
    <text evidence="1">The sequence shown here is derived from an EMBL/GenBank/DDBJ whole genome shotgun (WGS) entry which is preliminary data.</text>
</comment>
<sequence length="57" mass="6796">MENSWKDTPQKRSFILFIPILILNEKTNEDIEWMKESAQQLIDIKSKTMTAEEIKKL</sequence>
<organism evidence="1 2">
    <name type="scientific">Empedobacter brevis NBRC 14943 = ATCC 43319</name>
    <dbReference type="NCBI Taxonomy" id="1218108"/>
    <lineage>
        <taxon>Bacteria</taxon>
        <taxon>Pseudomonadati</taxon>
        <taxon>Bacteroidota</taxon>
        <taxon>Flavobacteriia</taxon>
        <taxon>Flavobacteriales</taxon>
        <taxon>Weeksellaceae</taxon>
        <taxon>Empedobacter</taxon>
    </lineage>
</organism>
<accession>A0A511NDJ1</accession>
<proteinExistence type="predicted"/>
<protein>
    <submittedName>
        <fullName evidence="1">Uncharacterized protein</fullName>
    </submittedName>
</protein>
<reference evidence="1 2" key="1">
    <citation type="submission" date="2019-07" db="EMBL/GenBank/DDBJ databases">
        <title>Whole genome shotgun sequence of Empedobacter brevis NBRC 14943.</title>
        <authorList>
            <person name="Hosoyama A."/>
            <person name="Uohara A."/>
            <person name="Ohji S."/>
            <person name="Ichikawa N."/>
        </authorList>
    </citation>
    <scope>NUCLEOTIDE SEQUENCE [LARGE SCALE GENOMIC DNA]</scope>
    <source>
        <strain evidence="1 2">NBRC 14943</strain>
    </source>
</reference>
<evidence type="ECO:0000313" key="2">
    <source>
        <dbReference type="Proteomes" id="UP000321245"/>
    </source>
</evidence>
<gene>
    <name evidence="1" type="ORF">EB1_06740</name>
</gene>
<dbReference type="AlphaFoldDB" id="A0A511NDJ1"/>
<keyword evidence="2" id="KW-1185">Reference proteome</keyword>
<dbReference type="Proteomes" id="UP000321245">
    <property type="component" value="Unassembled WGS sequence"/>
</dbReference>
<evidence type="ECO:0000313" key="1">
    <source>
        <dbReference type="EMBL" id="GEM50884.1"/>
    </source>
</evidence>